<gene>
    <name evidence="3" type="ORF">GZ78_12520</name>
</gene>
<feature type="chain" id="PRO_5001760815" description="Neutral/alkaline non-lysosomal ceramidase N-terminal domain-containing protein" evidence="1">
    <location>
        <begin position="25"/>
        <end position="426"/>
    </location>
</feature>
<keyword evidence="4" id="KW-1185">Reference proteome</keyword>
<comment type="caution">
    <text evidence="3">The sequence shown here is derived from an EMBL/GenBank/DDBJ whole genome shotgun (WGS) entry which is preliminary data.</text>
</comment>
<evidence type="ECO:0000313" key="4">
    <source>
        <dbReference type="Proteomes" id="UP000028073"/>
    </source>
</evidence>
<dbReference type="Pfam" id="PF04734">
    <property type="entry name" value="Ceramidase_alk"/>
    <property type="match status" value="1"/>
</dbReference>
<dbReference type="PROSITE" id="PS51257">
    <property type="entry name" value="PROKAR_LIPOPROTEIN"/>
    <property type="match status" value="1"/>
</dbReference>
<feature type="domain" description="Neutral/alkaline non-lysosomal ceramidase N-terminal" evidence="2">
    <location>
        <begin position="47"/>
        <end position="256"/>
    </location>
</feature>
<protein>
    <recommendedName>
        <fullName evidence="2">Neutral/alkaline non-lysosomal ceramidase N-terminal domain-containing protein</fullName>
    </recommendedName>
</protein>
<keyword evidence="1" id="KW-0732">Signal</keyword>
<dbReference type="EMBL" id="JOKH01000002">
    <property type="protein sequence ID" value="KEQ18332.1"/>
    <property type="molecule type" value="Genomic_DNA"/>
</dbReference>
<dbReference type="RefSeq" id="WP_034835539.1">
    <property type="nucleotide sequence ID" value="NZ_JOKH01000002.1"/>
</dbReference>
<reference evidence="3 4" key="1">
    <citation type="submission" date="2014-06" db="EMBL/GenBank/DDBJ databases">
        <title>Whole Genome Sequences of Three Symbiotic Endozoicomonas Bacteria.</title>
        <authorList>
            <person name="Neave M.J."/>
            <person name="Apprill A."/>
            <person name="Voolstra C.R."/>
        </authorList>
    </citation>
    <scope>NUCLEOTIDE SEQUENCE [LARGE SCALE GENOMIC DNA]</scope>
    <source>
        <strain evidence="3 4">DSM 25634</strain>
    </source>
</reference>
<dbReference type="Proteomes" id="UP000028073">
    <property type="component" value="Unassembled WGS sequence"/>
</dbReference>
<evidence type="ECO:0000313" key="3">
    <source>
        <dbReference type="EMBL" id="KEQ18332.1"/>
    </source>
</evidence>
<feature type="signal peptide" evidence="1">
    <location>
        <begin position="1"/>
        <end position="24"/>
    </location>
</feature>
<sequence length="426" mass="47050">MNMKINRTILFILSLTLTASSCWAWIAGFSSETLVTHQDLADKQTLYLAGYGILGNREATGIHDDVSARSLYLSDSNNSVLIISLDAVGFSQKLGKRLRKALSEELEIPSKNILLTATHTHSSIDLQGLWGSLEEEQASVITKRIVKSGKSAVANARSAKLMLGLSDQGKGYNRRLKSNEIVSQVLSLNITEKNGNPIAMLFSFGSHPVALDDNNLEITSDWVGFSRDQIEKELGTRAIFINGSLGDVMPSLDGKPSNKRTFEFAKEYGESIARAVIQADKNARELNSHLAYCTEYIPLEVDNLKIITLTKTVRNGTIDWSSLTDTSLNTRTSVLILDRLVIMSVPGEPVTQMSQQLMAKAPLFDRALFSLTHDSLGYLIPEEDVGRKDGYEEMFNLNRSFGTHVSNSIDRLLNQCLGKQRTISTN</sequence>
<dbReference type="STRING" id="1137799.GZ78_12520"/>
<organism evidence="3 4">
    <name type="scientific">Endozoicomonas numazuensis</name>
    <dbReference type="NCBI Taxonomy" id="1137799"/>
    <lineage>
        <taxon>Bacteria</taxon>
        <taxon>Pseudomonadati</taxon>
        <taxon>Pseudomonadota</taxon>
        <taxon>Gammaproteobacteria</taxon>
        <taxon>Oceanospirillales</taxon>
        <taxon>Endozoicomonadaceae</taxon>
        <taxon>Endozoicomonas</taxon>
    </lineage>
</organism>
<dbReference type="eggNOG" id="COG3356">
    <property type="taxonomic scope" value="Bacteria"/>
</dbReference>
<name>A0A081NIQ9_9GAMM</name>
<accession>A0A081NIQ9</accession>
<evidence type="ECO:0000259" key="2">
    <source>
        <dbReference type="Pfam" id="PF04734"/>
    </source>
</evidence>
<dbReference type="InterPro" id="IPR031329">
    <property type="entry name" value="NEUT/ALK_ceramidase_N"/>
</dbReference>
<proteinExistence type="predicted"/>
<dbReference type="OrthoDB" id="9122572at2"/>
<dbReference type="AlphaFoldDB" id="A0A081NIQ9"/>
<evidence type="ECO:0000256" key="1">
    <source>
        <dbReference type="SAM" id="SignalP"/>
    </source>
</evidence>